<dbReference type="KEGG" id="dmm:dnm_040300"/>
<evidence type="ECO:0000256" key="6">
    <source>
        <dbReference type="SAM" id="Phobius"/>
    </source>
</evidence>
<dbReference type="PANTHER" id="PTHR11101:SF80">
    <property type="entry name" value="PHOSPHATE TRANSPORTER"/>
    <property type="match status" value="1"/>
</dbReference>
<dbReference type="GO" id="GO:0035435">
    <property type="term" value="P:phosphate ion transmembrane transport"/>
    <property type="evidence" value="ECO:0007669"/>
    <property type="project" value="TreeGrafter"/>
</dbReference>
<evidence type="ECO:0000313" key="7">
    <source>
        <dbReference type="EMBL" id="QTA87990.1"/>
    </source>
</evidence>
<dbReference type="GO" id="GO:0016020">
    <property type="term" value="C:membrane"/>
    <property type="evidence" value="ECO:0007669"/>
    <property type="project" value="UniProtKB-SubCell"/>
</dbReference>
<feature type="transmembrane region" description="Helical" evidence="6">
    <location>
        <begin position="286"/>
        <end position="307"/>
    </location>
</feature>
<proteinExistence type="predicted"/>
<dbReference type="Pfam" id="PF01384">
    <property type="entry name" value="PHO4"/>
    <property type="match status" value="1"/>
</dbReference>
<dbReference type="EMBL" id="CP061800">
    <property type="protein sequence ID" value="QTA87990.1"/>
    <property type="molecule type" value="Genomic_DNA"/>
</dbReference>
<name>A0A975GNP2_9BACT</name>
<dbReference type="RefSeq" id="WP_207682960.1">
    <property type="nucleotide sequence ID" value="NZ_CP061800.1"/>
</dbReference>
<dbReference type="AlphaFoldDB" id="A0A975GNP2"/>
<evidence type="ECO:0000256" key="2">
    <source>
        <dbReference type="ARBA" id="ARBA00022448"/>
    </source>
</evidence>
<evidence type="ECO:0000256" key="5">
    <source>
        <dbReference type="ARBA" id="ARBA00023136"/>
    </source>
</evidence>
<feature type="transmembrane region" description="Helical" evidence="6">
    <location>
        <begin position="159"/>
        <end position="176"/>
    </location>
</feature>
<feature type="transmembrane region" description="Helical" evidence="6">
    <location>
        <begin position="188"/>
        <end position="214"/>
    </location>
</feature>
<keyword evidence="4 6" id="KW-1133">Transmembrane helix</keyword>
<evidence type="ECO:0000313" key="8">
    <source>
        <dbReference type="Proteomes" id="UP000663722"/>
    </source>
</evidence>
<comment type="subcellular location">
    <subcellularLocation>
        <location evidence="1">Membrane</location>
        <topology evidence="1">Multi-pass membrane protein</topology>
    </subcellularLocation>
</comment>
<feature type="transmembrane region" description="Helical" evidence="6">
    <location>
        <begin position="226"/>
        <end position="249"/>
    </location>
</feature>
<evidence type="ECO:0000256" key="1">
    <source>
        <dbReference type="ARBA" id="ARBA00004141"/>
    </source>
</evidence>
<gene>
    <name evidence="7" type="ORF">dnm_040300</name>
</gene>
<keyword evidence="8" id="KW-1185">Reference proteome</keyword>
<dbReference type="Proteomes" id="UP000663722">
    <property type="component" value="Chromosome"/>
</dbReference>
<accession>A0A975GNP2</accession>
<feature type="transmembrane region" description="Helical" evidence="6">
    <location>
        <begin position="73"/>
        <end position="106"/>
    </location>
</feature>
<keyword evidence="5 6" id="KW-0472">Membrane</keyword>
<evidence type="ECO:0000256" key="4">
    <source>
        <dbReference type="ARBA" id="ARBA00022989"/>
    </source>
</evidence>
<evidence type="ECO:0000256" key="3">
    <source>
        <dbReference type="ARBA" id="ARBA00022692"/>
    </source>
</evidence>
<feature type="transmembrane region" description="Helical" evidence="6">
    <location>
        <begin position="255"/>
        <end position="274"/>
    </location>
</feature>
<feature type="transmembrane region" description="Helical" evidence="6">
    <location>
        <begin position="118"/>
        <end position="139"/>
    </location>
</feature>
<sequence length="309" mass="32190">MMWKVLSGVFLGWSLGANDSANIFGTGVATGVVRYRTAIILTSVFLFIGAILEGPKCMKTVSEVSRLIPIEAFCCTLAAAITMTILTLIAVPASASQAIIGTVIGAGMLSGTADFSKLYKIISCWVFTPVSGIFFGYVLHRFSGYLLNKTVLNITHRNMLYFIGILVSGCYGAYSLGANNVANVTGVYVGSGILSAEAAALIGGLSIVSGVLTYSKKVMMTVGKGIVPLDPFSAFVVVLTGALTLHIFTQIGVPVSSSQAVVGAVVGVGIVGDLQTISPKMLMKIAGGWIMTPVSACIFTCLLVSVINF</sequence>
<feature type="transmembrane region" description="Helical" evidence="6">
    <location>
        <begin position="35"/>
        <end position="52"/>
    </location>
</feature>
<protein>
    <submittedName>
        <fullName evidence="7">Phosphate transporter family</fullName>
    </submittedName>
</protein>
<keyword evidence="2" id="KW-0813">Transport</keyword>
<keyword evidence="3 6" id="KW-0812">Transmembrane</keyword>
<dbReference type="GO" id="GO:0005315">
    <property type="term" value="F:phosphate transmembrane transporter activity"/>
    <property type="evidence" value="ECO:0007669"/>
    <property type="project" value="InterPro"/>
</dbReference>
<organism evidence="7 8">
    <name type="scientific">Desulfonema magnum</name>
    <dbReference type="NCBI Taxonomy" id="45655"/>
    <lineage>
        <taxon>Bacteria</taxon>
        <taxon>Pseudomonadati</taxon>
        <taxon>Thermodesulfobacteriota</taxon>
        <taxon>Desulfobacteria</taxon>
        <taxon>Desulfobacterales</taxon>
        <taxon>Desulfococcaceae</taxon>
        <taxon>Desulfonema</taxon>
    </lineage>
</organism>
<dbReference type="InterPro" id="IPR001204">
    <property type="entry name" value="Phos_transporter"/>
</dbReference>
<dbReference type="PANTHER" id="PTHR11101">
    <property type="entry name" value="PHOSPHATE TRANSPORTER"/>
    <property type="match status" value="1"/>
</dbReference>
<reference evidence="7" key="1">
    <citation type="journal article" date="2021" name="Microb. Physiol.">
        <title>Proteogenomic Insights into the Physiology of Marine, Sulfate-Reducing, Filamentous Desulfonema limicola and Desulfonema magnum.</title>
        <authorList>
            <person name="Schnaars V."/>
            <person name="Wohlbrand L."/>
            <person name="Scheve S."/>
            <person name="Hinrichs C."/>
            <person name="Reinhardt R."/>
            <person name="Rabus R."/>
        </authorList>
    </citation>
    <scope>NUCLEOTIDE SEQUENCE</scope>
    <source>
        <strain evidence="7">4be13</strain>
    </source>
</reference>